<name>A0A4R2GP80_9BACT</name>
<dbReference type="OrthoDB" id="1342147at2"/>
<dbReference type="InterPro" id="IPR025293">
    <property type="entry name" value="YfiR/HmsC-like"/>
</dbReference>
<comment type="caution">
    <text evidence="2">The sequence shown here is derived from an EMBL/GenBank/DDBJ whole genome shotgun (WGS) entry which is preliminary data.</text>
</comment>
<feature type="signal peptide" evidence="1">
    <location>
        <begin position="1"/>
        <end position="20"/>
    </location>
</feature>
<accession>A0A4R2GP80</accession>
<dbReference type="EMBL" id="SLWK01000001">
    <property type="protein sequence ID" value="TCO10930.1"/>
    <property type="molecule type" value="Genomic_DNA"/>
</dbReference>
<dbReference type="Proteomes" id="UP000295221">
    <property type="component" value="Unassembled WGS sequence"/>
</dbReference>
<evidence type="ECO:0000256" key="1">
    <source>
        <dbReference type="SAM" id="SignalP"/>
    </source>
</evidence>
<protein>
    <submittedName>
        <fullName evidence="2">Uncharacterized protein DUF4154</fullName>
    </submittedName>
</protein>
<dbReference type="RefSeq" id="WP_132431827.1">
    <property type="nucleotide sequence ID" value="NZ_SLWK01000001.1"/>
</dbReference>
<evidence type="ECO:0000313" key="2">
    <source>
        <dbReference type="EMBL" id="TCO10930.1"/>
    </source>
</evidence>
<organism evidence="2 3">
    <name type="scientific">Natronoflexus pectinivorans</name>
    <dbReference type="NCBI Taxonomy" id="682526"/>
    <lineage>
        <taxon>Bacteria</taxon>
        <taxon>Pseudomonadati</taxon>
        <taxon>Bacteroidota</taxon>
        <taxon>Bacteroidia</taxon>
        <taxon>Marinilabiliales</taxon>
        <taxon>Marinilabiliaceae</taxon>
        <taxon>Natronoflexus</taxon>
    </lineage>
</organism>
<dbReference type="AlphaFoldDB" id="A0A4R2GP80"/>
<keyword evidence="3" id="KW-1185">Reference proteome</keyword>
<reference evidence="2 3" key="1">
    <citation type="submission" date="2019-03" db="EMBL/GenBank/DDBJ databases">
        <title>Genomic Encyclopedia of Type Strains, Phase IV (KMG-IV): sequencing the most valuable type-strain genomes for metagenomic binning, comparative biology and taxonomic classification.</title>
        <authorList>
            <person name="Goeker M."/>
        </authorList>
    </citation>
    <scope>NUCLEOTIDE SEQUENCE [LARGE SCALE GENOMIC DNA]</scope>
    <source>
        <strain evidence="2 3">DSM 24179</strain>
    </source>
</reference>
<evidence type="ECO:0000313" key="3">
    <source>
        <dbReference type="Proteomes" id="UP000295221"/>
    </source>
</evidence>
<keyword evidence="1" id="KW-0732">Signal</keyword>
<sequence length="171" mass="19233">MKKIYLLLLLLTLPMYTMVAQEARFKAVFTLNFIRYIGWPESSLQGDFVIGVVRNREVADHIREQSEGKKFGFQDIVVREYRSIDEVEGCQVIFVSNTTNIRANSDLLIDKAIQTNSLIIAEAEGATNHGAAINFVIRDNALRFELHRANAARVGLQFSSRLEGMAAAINL</sequence>
<feature type="chain" id="PRO_5020324899" evidence="1">
    <location>
        <begin position="21"/>
        <end position="171"/>
    </location>
</feature>
<proteinExistence type="predicted"/>
<gene>
    <name evidence="2" type="ORF">EV194_101564</name>
</gene>
<dbReference type="Pfam" id="PF13689">
    <property type="entry name" value="DUF4154"/>
    <property type="match status" value="1"/>
</dbReference>